<dbReference type="Pfam" id="PF10145">
    <property type="entry name" value="PhageMin_Tail"/>
    <property type="match status" value="1"/>
</dbReference>
<accession>A0A0U3CC22</accession>
<keyword evidence="2" id="KW-1188">Viral release from host cell</keyword>
<evidence type="ECO:0000256" key="2">
    <source>
        <dbReference type="ARBA" id="ARBA00022612"/>
    </source>
</evidence>
<feature type="compositionally biased region" description="Basic and acidic residues" evidence="4">
    <location>
        <begin position="1681"/>
        <end position="1690"/>
    </location>
</feature>
<dbReference type="EMBL" id="KU245542">
    <property type="protein sequence ID" value="ALT58003.1"/>
    <property type="molecule type" value="Genomic_DNA"/>
</dbReference>
<gene>
    <name evidence="6" type="ORF">SM1_010</name>
</gene>
<evidence type="ECO:0000256" key="4">
    <source>
        <dbReference type="SAM" id="MobiDB-lite"/>
    </source>
</evidence>
<feature type="region of interest" description="Disordered" evidence="4">
    <location>
        <begin position="1082"/>
        <end position="1102"/>
    </location>
</feature>
<feature type="coiled-coil region" evidence="3">
    <location>
        <begin position="845"/>
        <end position="913"/>
    </location>
</feature>
<dbReference type="GO" id="GO:0098003">
    <property type="term" value="P:viral tail assembly"/>
    <property type="evidence" value="ECO:0007669"/>
    <property type="project" value="UniProtKB-KW"/>
</dbReference>
<evidence type="ECO:0000313" key="7">
    <source>
        <dbReference type="Proteomes" id="UP000224832"/>
    </source>
</evidence>
<sequence length="1750" mass="186708">MANESELTVRINGQDNLTPQLSQLESRLIRFVGAVSSALSALKIASFPIQAIRGFEREMAGVQKTTNFTDAQIKQLGDSLVDLSRRINVSAEDLAKIAAAAGQQGLGREGVEGIRQFSESVSRMAAVLDLTAEDAGTNIGKIASIFKISLRDIESVVSAFNQASNNSTASGEQLLDVVKRIGDAAGSLKLEQSVGLAASAIDFGVSPEVAGTSLSKIFAEFYGRADKFSKLLGVSVNDWMQQLQKDGIGALKMYLDGLRKLSADQQQKVIKELSGGGRIGVLLTKFVQDANNSVLDNNLNNAVQGYRSGTSAIQEQRTVLKTLDAELAKAGNSFQALGIKAGEVFGPRLAAYIAQLNKALADPAVIHFAESVGNAFLDMFDSIATGIKFIADLNVNWENFVQIAKTLIAIRLGQWFLSALSSVPVLGAAMTRLGLDFARSSEQQRNASQVANTAFQTQITRIRELMAQRRAYIQAVEAETQAEIAASRAREAQTAAETRNLQAQMALRQRNDAVNAASGQVTAARGGIATAQAAVAQRAAQVQQQLNERLQRAEQQHQARLTAIVTQGDAARAEARAQGSRAGVRQANLAQAEAIAQEEAYQRRSLAGINAYYARRIQAVQQAGVQEVAAARLAFMQSLSQFDRVASGPGMMVLTNQARLAASALNQADQAANRANASLTAAQAATTRAAAGFSMLGSALRIVSAGFQALIAIAGRVFFWLSIIYLALDAFGVLENIGAGFQKLTDAMGLTSEASRREAQNQRDLIAAYNAANKARLDAIDGLKAYADASGRVRDDVVTRIRSNLTDSDNDVRSEAMKQLFELQRGVLASQEQATTDIQGLPEWRQKAEADIAAVKAELEKAKKDLEQSLAIADMPVLFDDTGMGAIANQQAVKIAQDRVAALTQSLEDAQKRLGMFTDESERGLNQFGQNAADNAEKVKKVLSELFTQDSAKAFETLADPFIAASKARDDFAKKMSDLNEQIVQATGDQSTSAQQENLKNLQTAYDEAQSGYAAANGQLQDLRTRLDGFIADARKNNLGDAVLGSLQYLQVVLQQPVAYIQDTLNLLRQVSAEGAKLTGAAAVPTKPTSGTGSFTPTSDSDARRLSRARVELAKAELQALANLEKQANKEREEALEFSYSRSLVSIKEYYAQRMAITRSNLDIELKLRRQELAAIQDEMKNLAADSSTGKNQAEQVRMQAQVAQAQGQIDVLLKQRDALAATTDRELSNAMREFTDSIVEQRNSLVEFFGAATDGEGFQVALEAAQVKYRDFIDKMKANAADFPELVPLIGFTEMMGRFEALESALGQVQREADLTGKGFDNLRDRIDLAVGAGALTRLEGVAALDELRKKEIAYQKSIVDRSRAEIAAAEASGKGLDRNSLRYKELQQTIDDAQLKLEKLQFQGNEVAKEINEGIRGAFEDLFNSIASADTENLLSDFLRSVTMSISEKASEGLSDMIMNALSSSGDGGIGGFFASLFGATSEAGPDGSALNPLYVRLTDGIPGLDGAVADPNATPSSWLDRIMGRGAGDEEAPTPKTDKDQQGVFGTLESAFTPGGLLDSGLSSVVSGVQGVAQAVSGGFGSLLGGLGSLIGQIISAIYASSASSSASSGLGAAGGAFGMAHTGGIIGRTTMRRSYAPVSVFANAVRHHTGGIIGSQPGLQANEVPIIGERGEEVLTKQDPRHRDNLGKGGSGAGTSGDTMQPIFNVQPVLSEQTVLEALQGSQGQKLLLVHIGKQPQKFRQALGIN</sequence>
<feature type="compositionally biased region" description="Low complexity" evidence="4">
    <location>
        <begin position="1088"/>
        <end position="1100"/>
    </location>
</feature>
<dbReference type="PANTHER" id="PTHR37813:SF1">
    <property type="entry name" value="FELS-2 PROPHAGE PROTEIN"/>
    <property type="match status" value="1"/>
</dbReference>
<evidence type="ECO:0000313" key="6">
    <source>
        <dbReference type="EMBL" id="ALT58003.1"/>
    </source>
</evidence>
<organism evidence="6 7">
    <name type="scientific">Pseudomonas phage SM1</name>
    <dbReference type="NCBI Taxonomy" id="1772332"/>
    <lineage>
        <taxon>Viruses</taxon>
        <taxon>Duplodnaviria</taxon>
        <taxon>Heunggongvirae</taxon>
        <taxon>Uroviricota</taxon>
        <taxon>Caudoviricetes</taxon>
        <taxon>Samunavirus</taxon>
        <taxon>Samunavirus SM1</taxon>
    </lineage>
</organism>
<name>A0A0U3CC22_9CAUD</name>
<feature type="domain" description="Phage tail tape measure protein" evidence="5">
    <location>
        <begin position="81"/>
        <end position="275"/>
    </location>
</feature>
<keyword evidence="7" id="KW-1185">Reference proteome</keyword>
<dbReference type="PANTHER" id="PTHR37813">
    <property type="entry name" value="FELS-2 PROPHAGE PROTEIN"/>
    <property type="match status" value="1"/>
</dbReference>
<dbReference type="InterPro" id="IPR010090">
    <property type="entry name" value="Phage_tape_meas"/>
</dbReference>
<evidence type="ECO:0000259" key="5">
    <source>
        <dbReference type="Pfam" id="PF10145"/>
    </source>
</evidence>
<evidence type="ECO:0000256" key="1">
    <source>
        <dbReference type="ARBA" id="ARBA00022465"/>
    </source>
</evidence>
<keyword evidence="3" id="KW-0175">Coiled coil</keyword>
<feature type="coiled-coil region" evidence="3">
    <location>
        <begin position="1378"/>
        <end position="1405"/>
    </location>
</feature>
<keyword evidence="1" id="KW-1245">Viral tail assembly</keyword>
<proteinExistence type="predicted"/>
<dbReference type="NCBIfam" id="TIGR01760">
    <property type="entry name" value="tape_meas_TP901"/>
    <property type="match status" value="1"/>
</dbReference>
<reference evidence="6 7" key="1">
    <citation type="submission" date="2015-12" db="EMBL/GenBank/DDBJ databases">
        <title>In silico genomic study of Pseudomonas phage SM1.</title>
        <authorList>
            <person name="Zawawi N.A.M."/>
            <person name="Mat-Arip Y."/>
            <person name="Wan-Jauhari W.K."/>
            <person name="Fauzi A.A."/>
            <person name="Yee F.J."/>
        </authorList>
    </citation>
    <scope>NUCLEOTIDE SEQUENCE [LARGE SCALE GENOMIC DNA]</scope>
</reference>
<dbReference type="Proteomes" id="UP000224832">
    <property type="component" value="Segment"/>
</dbReference>
<evidence type="ECO:0000256" key="3">
    <source>
        <dbReference type="SAM" id="Coils"/>
    </source>
</evidence>
<protein>
    <submittedName>
        <fullName evidence="6">Putative tail length tape-measure protein</fullName>
    </submittedName>
</protein>
<feature type="region of interest" description="Disordered" evidence="4">
    <location>
        <begin position="1681"/>
        <end position="1705"/>
    </location>
</feature>